<keyword evidence="3" id="KW-1185">Reference proteome</keyword>
<dbReference type="Pfam" id="PF03008">
    <property type="entry name" value="DUF234"/>
    <property type="match status" value="1"/>
</dbReference>
<protein>
    <submittedName>
        <fullName evidence="2">ATP-binding protein</fullName>
    </submittedName>
</protein>
<name>A0A4Q9JXJ0_9BACT</name>
<dbReference type="Proteomes" id="UP000292583">
    <property type="component" value="Unassembled WGS sequence"/>
</dbReference>
<feature type="domain" description="DUF234" evidence="1">
    <location>
        <begin position="162"/>
        <end position="248"/>
    </location>
</feature>
<accession>A0A4Q9JXJ0</accession>
<evidence type="ECO:0000259" key="1">
    <source>
        <dbReference type="Pfam" id="PF03008"/>
    </source>
</evidence>
<dbReference type="GO" id="GO:0005524">
    <property type="term" value="F:ATP binding"/>
    <property type="evidence" value="ECO:0007669"/>
    <property type="project" value="UniProtKB-KW"/>
</dbReference>
<dbReference type="InterPro" id="IPR011335">
    <property type="entry name" value="Restrct_endonuc-II-like"/>
</dbReference>
<dbReference type="EMBL" id="QPGR01000001">
    <property type="protein sequence ID" value="TBR82431.1"/>
    <property type="molecule type" value="Genomic_DNA"/>
</dbReference>
<organism evidence="2 3">
    <name type="scientific">Campylobacter novaezeelandiae</name>
    <dbReference type="NCBI Taxonomy" id="2267891"/>
    <lineage>
        <taxon>Bacteria</taxon>
        <taxon>Pseudomonadati</taxon>
        <taxon>Campylobacterota</taxon>
        <taxon>Epsilonproteobacteria</taxon>
        <taxon>Campylobacterales</taxon>
        <taxon>Campylobacteraceae</taxon>
        <taxon>Campylobacter</taxon>
    </lineage>
</organism>
<gene>
    <name evidence="2" type="ORF">DU473_00905</name>
</gene>
<comment type="caution">
    <text evidence="2">The sequence shown here is derived from an EMBL/GenBank/DDBJ whole genome shotgun (WGS) entry which is preliminary data.</text>
</comment>
<dbReference type="InterPro" id="IPR004256">
    <property type="entry name" value="DUF234"/>
</dbReference>
<evidence type="ECO:0000313" key="3">
    <source>
        <dbReference type="Proteomes" id="UP000292583"/>
    </source>
</evidence>
<dbReference type="AlphaFoldDB" id="A0A4Q9JXJ0"/>
<keyword evidence="2" id="KW-0547">Nucleotide-binding</keyword>
<proteinExistence type="predicted"/>
<dbReference type="SUPFAM" id="SSF52980">
    <property type="entry name" value="Restriction endonuclease-like"/>
    <property type="match status" value="1"/>
</dbReference>
<reference evidence="2 3" key="1">
    <citation type="submission" date="2018-07" db="EMBL/GenBank/DDBJ databases">
        <title>Campylobacter zealandensis sp. nov., isolated from birds and water in New Zealand.</title>
        <authorList>
            <person name="Wilkinson D.A."/>
            <person name="Biggs P.J."/>
            <person name="French N.P."/>
            <person name="Midwinter A.C."/>
        </authorList>
    </citation>
    <scope>NUCLEOTIDE SEQUENCE [LARGE SCALE GENOMIC DNA]</scope>
    <source>
        <strain evidence="2 3">B423b</strain>
    </source>
</reference>
<evidence type="ECO:0000313" key="2">
    <source>
        <dbReference type="EMBL" id="TBR82431.1"/>
    </source>
</evidence>
<dbReference type="OrthoDB" id="9801758at2"/>
<sequence length="304" mass="37013">MQSFKNLLKLYNNNFIQRKNITFSTFAKTHSYLPIDQLFDFYSVFDGLNISYFSLPFFESIENILLKNYTLLNQQFSFDFLSSYALNLLTKNSRKIYSINRRINHFKAKAISNHLLKTGILKLEKSKEEKIKKDKRNKIKKELRGYVIQDKIIFKNHFLRFFFRFLKPYEHLILEKKFDFILNLIKEELEYYQGFCFEQLSREFLEKKFNIYPVESYWDRKVELDLYYKDNNLSFIGEVKFKNKKICKNILNELQRKAKILNIDVDYYIIFSKNGFSKELNKKQNEKLLLFDLKDFEFLFKDNV</sequence>
<keyword evidence="2" id="KW-0067">ATP-binding</keyword>